<accession>A0A0K2T485</accession>
<evidence type="ECO:0000313" key="2">
    <source>
        <dbReference type="EMBL" id="CDW20271.1"/>
    </source>
</evidence>
<feature type="transmembrane region" description="Helical" evidence="1">
    <location>
        <begin position="53"/>
        <end position="73"/>
    </location>
</feature>
<feature type="transmembrane region" description="Helical" evidence="1">
    <location>
        <begin position="347"/>
        <end position="364"/>
    </location>
</feature>
<organism evidence="2">
    <name type="scientific">Lepeophtheirus salmonis</name>
    <name type="common">Salmon louse</name>
    <name type="synonym">Caligus salmonis</name>
    <dbReference type="NCBI Taxonomy" id="72036"/>
    <lineage>
        <taxon>Eukaryota</taxon>
        <taxon>Metazoa</taxon>
        <taxon>Ecdysozoa</taxon>
        <taxon>Arthropoda</taxon>
        <taxon>Crustacea</taxon>
        <taxon>Multicrustacea</taxon>
        <taxon>Hexanauplia</taxon>
        <taxon>Copepoda</taxon>
        <taxon>Siphonostomatoida</taxon>
        <taxon>Caligidae</taxon>
        <taxon>Lepeophtheirus</taxon>
    </lineage>
</organism>
<feature type="transmembrane region" description="Helical" evidence="1">
    <location>
        <begin position="85"/>
        <end position="102"/>
    </location>
</feature>
<feature type="transmembrane region" description="Helical" evidence="1">
    <location>
        <begin position="224"/>
        <end position="246"/>
    </location>
</feature>
<dbReference type="AlphaFoldDB" id="A0A0K2T485"/>
<feature type="transmembrane region" description="Helical" evidence="1">
    <location>
        <begin position="313"/>
        <end position="335"/>
    </location>
</feature>
<feature type="transmembrane region" description="Helical" evidence="1">
    <location>
        <begin position="376"/>
        <end position="396"/>
    </location>
</feature>
<keyword evidence="1" id="KW-0812">Transmembrane</keyword>
<evidence type="ECO:0000256" key="1">
    <source>
        <dbReference type="SAM" id="Phobius"/>
    </source>
</evidence>
<feature type="transmembrane region" description="Helical" evidence="1">
    <location>
        <begin position="163"/>
        <end position="186"/>
    </location>
</feature>
<feature type="non-terminal residue" evidence="2">
    <location>
        <position position="1"/>
    </location>
</feature>
<feature type="transmembrane region" description="Helical" evidence="1">
    <location>
        <begin position="122"/>
        <end position="143"/>
    </location>
</feature>
<reference evidence="2" key="1">
    <citation type="submission" date="2014-05" db="EMBL/GenBank/DDBJ databases">
        <authorList>
            <person name="Chronopoulou M."/>
        </authorList>
    </citation>
    <scope>NUCLEOTIDE SEQUENCE</scope>
    <source>
        <tissue evidence="2">Whole organism</tissue>
    </source>
</reference>
<feature type="transmembrane region" description="Helical" evidence="1">
    <location>
        <begin position="438"/>
        <end position="457"/>
    </location>
</feature>
<name>A0A0K2T485_LEPSM</name>
<sequence>QIWVSQSSFPGQQRRYSYPSLQRISHFSQLEDFPIPPKLFFMDPPPTPLSKQWSLLCGLALITLSTSCFDLLGPSILFIDSTTSSFLLSSSFFGASMLSYSLHLSPLPPGLFSPTTGGLCLLPFVAIHFCPNLINLLPTYSLLGSWIFTSTHELKYSKSYQHLSVLITGAYGIGSGLSGALVWLSLQLHHMSESQLSSLVENSTHHDTMWWQKPIPMHLSSLELSIIFTFLFIISFFGALIMYLTLMSPICSTTVDYRLSSISKVSSHRFSPLGRTNICGWRYMKLVSLASATGIQRVVFAESFLKELVLTKFGVSNTCIAAIIFGASLAFNAWLLKNILKYFSKSLVIFISSIFQICLVVFMWNQLIDVSKENDVNTYFACASVWGSVSAVFEYLFQESSMELKANNITSPEMNVYRFLSASLMFSIRILCSQRQRILFFGGVYALFLLSFFGCRAKKGGQKKKRHYT</sequence>
<proteinExistence type="predicted"/>
<protein>
    <submittedName>
        <fullName evidence="2">Uncharacterized protein</fullName>
    </submittedName>
</protein>
<keyword evidence="1" id="KW-0472">Membrane</keyword>
<keyword evidence="1" id="KW-1133">Transmembrane helix</keyword>
<dbReference type="EMBL" id="HACA01002910">
    <property type="protein sequence ID" value="CDW20271.1"/>
    <property type="molecule type" value="Transcribed_RNA"/>
</dbReference>